<reference evidence="6" key="1">
    <citation type="submission" date="2020-10" db="EMBL/GenBank/DDBJ databases">
        <title>Bacterium isolated from coastal waters sediment.</title>
        <authorList>
            <person name="Chen R.-J."/>
            <person name="Lu D.-C."/>
            <person name="Zhu K.-L."/>
            <person name="Du Z.-J."/>
        </authorList>
    </citation>
    <scope>NUCLEOTIDE SEQUENCE</scope>
    <source>
        <strain evidence="6">N1Y112</strain>
    </source>
</reference>
<evidence type="ECO:0000259" key="5">
    <source>
        <dbReference type="PROSITE" id="PS51721"/>
    </source>
</evidence>
<comment type="similarity">
    <text evidence="3">Belongs to the TRAFAC class YlqF/YawG GTPase family. RsgA subfamily.</text>
</comment>
<keyword evidence="1 3" id="KW-0547">Nucleotide-binding</keyword>
<feature type="domain" description="EngC GTPase" evidence="4">
    <location>
        <begin position="123"/>
        <end position="272"/>
    </location>
</feature>
<comment type="caution">
    <text evidence="6">The sequence shown here is derived from an EMBL/GenBank/DDBJ whole genome shotgun (WGS) entry which is preliminary data.</text>
</comment>
<dbReference type="AlphaFoldDB" id="A0A8J7FFJ8"/>
<dbReference type="RefSeq" id="WP_193954371.1">
    <property type="nucleotide sequence ID" value="NZ_JADEYS010000017.1"/>
</dbReference>
<dbReference type="PANTHER" id="PTHR32120:SF11">
    <property type="entry name" value="SMALL RIBOSOMAL SUBUNIT BIOGENESIS GTPASE RSGA 1, MITOCHONDRIAL-RELATED"/>
    <property type="match status" value="1"/>
</dbReference>
<dbReference type="PROSITE" id="PS50936">
    <property type="entry name" value="ENGC_GTPASE"/>
    <property type="match status" value="1"/>
</dbReference>
<dbReference type="Gene3D" id="3.40.50.300">
    <property type="entry name" value="P-loop containing nucleotide triphosphate hydrolases"/>
    <property type="match status" value="1"/>
</dbReference>
<keyword evidence="3" id="KW-0694">RNA-binding</keyword>
<proteinExistence type="inferred from homology"/>
<dbReference type="CDD" id="cd01854">
    <property type="entry name" value="YjeQ_EngC"/>
    <property type="match status" value="1"/>
</dbReference>
<dbReference type="GO" id="GO:0003924">
    <property type="term" value="F:GTPase activity"/>
    <property type="evidence" value="ECO:0007669"/>
    <property type="project" value="UniProtKB-UniRule"/>
</dbReference>
<evidence type="ECO:0000313" key="7">
    <source>
        <dbReference type="Proteomes" id="UP000640333"/>
    </source>
</evidence>
<feature type="binding site" evidence="3">
    <location>
        <position position="303"/>
    </location>
    <ligand>
        <name>Zn(2+)</name>
        <dbReference type="ChEBI" id="CHEBI:29105"/>
    </ligand>
</feature>
<dbReference type="GO" id="GO:0005737">
    <property type="term" value="C:cytoplasm"/>
    <property type="evidence" value="ECO:0007669"/>
    <property type="project" value="UniProtKB-SubCell"/>
</dbReference>
<keyword evidence="2 3" id="KW-0342">GTP-binding</keyword>
<dbReference type="InterPro" id="IPR004881">
    <property type="entry name" value="Ribosome_biogen_GTPase_RsgA"/>
</dbReference>
<accession>A0A8J7FFJ8</accession>
<dbReference type="PANTHER" id="PTHR32120">
    <property type="entry name" value="SMALL RIBOSOMAL SUBUNIT BIOGENESIS GTPASE RSGA"/>
    <property type="match status" value="1"/>
</dbReference>
<dbReference type="Gene3D" id="1.10.40.50">
    <property type="entry name" value="Probable gtpase engc, domain 3"/>
    <property type="match status" value="1"/>
</dbReference>
<dbReference type="Proteomes" id="UP000640333">
    <property type="component" value="Unassembled WGS sequence"/>
</dbReference>
<feature type="domain" description="CP-type G" evidence="5">
    <location>
        <begin position="106"/>
        <end position="274"/>
    </location>
</feature>
<dbReference type="GO" id="GO:0046872">
    <property type="term" value="F:metal ion binding"/>
    <property type="evidence" value="ECO:0007669"/>
    <property type="project" value="UniProtKB-KW"/>
</dbReference>
<dbReference type="InterPro" id="IPR030378">
    <property type="entry name" value="G_CP_dom"/>
</dbReference>
<sequence>MAKRKLTRRQAWRIQKIQDERTARAAKKDASIDDQLDGGDLGPEQHGLIISHFGRQVDVEASEGERQGEIIRCHMRTNLGQLVTGDKVIWRANPDGGVVVAKLERKAELVRPNPYGEMKPVAANIDYIVVTVAVEPLAHANLIDRYLVAAELSGIEPVILLNKTDLLNDDNRERIETMLTRYQSIGYQVLHASSSTQNGLVELKDHLKDRISVFVGQSGVGKSSLINVLLPGVDLKVGELSVQTRKGRHTTTTARLFHFPDGGDLIDSPGIREFGLWHIDPEDLIDGFRELREHTGHCRFRDCKHEQEPGCALKDAIADGKISEARWQSFKHILASLDEQDSW</sequence>
<evidence type="ECO:0000256" key="3">
    <source>
        <dbReference type="HAMAP-Rule" id="MF_01820"/>
    </source>
</evidence>
<evidence type="ECO:0000256" key="2">
    <source>
        <dbReference type="ARBA" id="ARBA00023134"/>
    </source>
</evidence>
<organism evidence="6 7">
    <name type="scientific">Pontibacterium sinense</name>
    <dbReference type="NCBI Taxonomy" id="2781979"/>
    <lineage>
        <taxon>Bacteria</taxon>
        <taxon>Pseudomonadati</taxon>
        <taxon>Pseudomonadota</taxon>
        <taxon>Gammaproteobacteria</taxon>
        <taxon>Oceanospirillales</taxon>
        <taxon>Oceanospirillaceae</taxon>
        <taxon>Pontibacterium</taxon>
    </lineage>
</organism>
<dbReference type="InterPro" id="IPR027417">
    <property type="entry name" value="P-loop_NTPase"/>
</dbReference>
<dbReference type="InterPro" id="IPR010914">
    <property type="entry name" value="RsgA_GTPase_dom"/>
</dbReference>
<dbReference type="EC" id="3.6.1.-" evidence="3"/>
<dbReference type="HAMAP" id="MF_01820">
    <property type="entry name" value="GTPase_RsgA"/>
    <property type="match status" value="1"/>
</dbReference>
<keyword evidence="3" id="KW-0862">Zinc</keyword>
<dbReference type="GO" id="GO:0042274">
    <property type="term" value="P:ribosomal small subunit biogenesis"/>
    <property type="evidence" value="ECO:0007669"/>
    <property type="project" value="UniProtKB-UniRule"/>
</dbReference>
<comment type="subcellular location">
    <subcellularLocation>
        <location evidence="3">Cytoplasm</location>
    </subcellularLocation>
</comment>
<evidence type="ECO:0000256" key="1">
    <source>
        <dbReference type="ARBA" id="ARBA00022741"/>
    </source>
</evidence>
<evidence type="ECO:0000313" key="6">
    <source>
        <dbReference type="EMBL" id="MBE9398676.1"/>
    </source>
</evidence>
<comment type="function">
    <text evidence="3">One of several proteins that assist in the late maturation steps of the functional core of the 30S ribosomal subunit. Helps release RbfA from mature subunits. May play a role in the assembly of ribosomal proteins into the subunit. Circularly permuted GTPase that catalyzes slow GTP hydrolysis, GTPase activity is stimulated by the 30S ribosomal subunit.</text>
</comment>
<gene>
    <name evidence="3 6" type="primary">rsgA</name>
    <name evidence="6" type="ORF">IOQ59_15565</name>
</gene>
<keyword evidence="3 6" id="KW-0378">Hydrolase</keyword>
<comment type="subunit">
    <text evidence="3">Monomer. Associates with 30S ribosomal subunit, binds 16S rRNA.</text>
</comment>
<dbReference type="PROSITE" id="PS51721">
    <property type="entry name" value="G_CP"/>
    <property type="match status" value="1"/>
</dbReference>
<evidence type="ECO:0000259" key="4">
    <source>
        <dbReference type="PROSITE" id="PS50936"/>
    </source>
</evidence>
<dbReference type="Pfam" id="PF03193">
    <property type="entry name" value="RsgA_GTPase"/>
    <property type="match status" value="1"/>
</dbReference>
<dbReference type="InterPro" id="IPR012340">
    <property type="entry name" value="NA-bd_OB-fold"/>
</dbReference>
<feature type="binding site" evidence="3">
    <location>
        <position position="305"/>
    </location>
    <ligand>
        <name>Zn(2+)</name>
        <dbReference type="ChEBI" id="CHEBI:29105"/>
    </ligand>
</feature>
<feature type="binding site" evidence="3">
    <location>
        <position position="298"/>
    </location>
    <ligand>
        <name>Zn(2+)</name>
        <dbReference type="ChEBI" id="CHEBI:29105"/>
    </ligand>
</feature>
<feature type="binding site" evidence="3">
    <location>
        <begin position="216"/>
        <end position="224"/>
    </location>
    <ligand>
        <name>GTP</name>
        <dbReference type="ChEBI" id="CHEBI:37565"/>
    </ligand>
</feature>
<dbReference type="NCBIfam" id="TIGR00157">
    <property type="entry name" value="ribosome small subunit-dependent GTPase A"/>
    <property type="match status" value="1"/>
</dbReference>
<dbReference type="NCBIfam" id="NF008931">
    <property type="entry name" value="PRK12288.1"/>
    <property type="match status" value="1"/>
</dbReference>
<keyword evidence="3" id="KW-0690">Ribosome biogenesis</keyword>
<dbReference type="GO" id="GO:0019843">
    <property type="term" value="F:rRNA binding"/>
    <property type="evidence" value="ECO:0007669"/>
    <property type="project" value="UniProtKB-KW"/>
</dbReference>
<keyword evidence="3" id="KW-0479">Metal-binding</keyword>
<keyword evidence="7" id="KW-1185">Reference proteome</keyword>
<feature type="binding site" evidence="3">
    <location>
        <position position="311"/>
    </location>
    <ligand>
        <name>Zn(2+)</name>
        <dbReference type="ChEBI" id="CHEBI:29105"/>
    </ligand>
</feature>
<name>A0A8J7FFJ8_9GAMM</name>
<keyword evidence="3" id="KW-0963">Cytoplasm</keyword>
<dbReference type="EMBL" id="JADEYS010000017">
    <property type="protein sequence ID" value="MBE9398676.1"/>
    <property type="molecule type" value="Genomic_DNA"/>
</dbReference>
<dbReference type="SUPFAM" id="SSF52540">
    <property type="entry name" value="P-loop containing nucleoside triphosphate hydrolases"/>
    <property type="match status" value="1"/>
</dbReference>
<dbReference type="GO" id="GO:0005525">
    <property type="term" value="F:GTP binding"/>
    <property type="evidence" value="ECO:0007669"/>
    <property type="project" value="UniProtKB-UniRule"/>
</dbReference>
<feature type="binding site" evidence="3">
    <location>
        <begin position="162"/>
        <end position="165"/>
    </location>
    <ligand>
        <name>GTP</name>
        <dbReference type="ChEBI" id="CHEBI:37565"/>
    </ligand>
</feature>
<dbReference type="Gene3D" id="2.40.50.140">
    <property type="entry name" value="Nucleic acid-binding proteins"/>
    <property type="match status" value="1"/>
</dbReference>
<keyword evidence="3" id="KW-0699">rRNA-binding</keyword>
<protein>
    <recommendedName>
        <fullName evidence="3">Small ribosomal subunit biogenesis GTPase RsgA</fullName>
        <ecNumber evidence="3">3.6.1.-</ecNumber>
    </recommendedName>
</protein>
<comment type="cofactor">
    <cofactor evidence="3">
        <name>Zn(2+)</name>
        <dbReference type="ChEBI" id="CHEBI:29105"/>
    </cofactor>
    <text evidence="3">Binds 1 zinc ion per subunit.</text>
</comment>